<keyword evidence="2" id="KW-0378">Hydrolase</keyword>
<keyword evidence="3" id="KW-1185">Reference proteome</keyword>
<dbReference type="NCBIfam" id="TIGR03101">
    <property type="entry name" value="hydr2_PEP"/>
    <property type="match status" value="1"/>
</dbReference>
<dbReference type="EMBL" id="MSYM01000008">
    <property type="protein sequence ID" value="OLP07341.1"/>
    <property type="molecule type" value="Genomic_DNA"/>
</dbReference>
<evidence type="ECO:0000313" key="3">
    <source>
        <dbReference type="Proteomes" id="UP000185911"/>
    </source>
</evidence>
<dbReference type="SUPFAM" id="SSF53474">
    <property type="entry name" value="alpha/beta-Hydrolases"/>
    <property type="match status" value="1"/>
</dbReference>
<dbReference type="STRING" id="81479.RA876_00550"/>
<dbReference type="GO" id="GO:0016787">
    <property type="term" value="F:hydrolase activity"/>
    <property type="evidence" value="ECO:0007669"/>
    <property type="project" value="UniProtKB-KW"/>
</dbReference>
<dbReference type="InterPro" id="IPR029058">
    <property type="entry name" value="AB_hydrolase_fold"/>
</dbReference>
<gene>
    <name evidence="2" type="ORF">BLL52_1171</name>
</gene>
<evidence type="ECO:0000313" key="2">
    <source>
        <dbReference type="EMBL" id="OLP07341.1"/>
    </source>
</evidence>
<proteinExistence type="predicted"/>
<dbReference type="AlphaFoldDB" id="A0A1Q8YH02"/>
<sequence>MAPSPSATSAFFIDSSDGQRFCLLHQPPAGQAILGQVIYVHPFAEEMNAARRMAAMQARALAKAGFVVLQIDLLGCGDSSGDFADATWNTWLQDLALAQRWMRKRWPEDPLWWWGLRAGSLLAAQACRASAVPAHLLLWQPVLSGKQHLNQFLRLQMAGDITRGEPSRGTAPLAQLLAQGASVEVAGYRVSAALAQGLDQADLEGLPVGSQIICLELGSPSAGDSLSPALSSQLHRWQQAGCTATAHLAEGAAFWQMQECPDSEAWVHTSLKALQAASVRGLP</sequence>
<dbReference type="Proteomes" id="UP000185911">
    <property type="component" value="Unassembled WGS sequence"/>
</dbReference>
<protein>
    <submittedName>
        <fullName evidence="2">Putative hydrolase, exosortase system type 1 associated</fullName>
    </submittedName>
</protein>
<dbReference type="Gene3D" id="3.40.50.1820">
    <property type="entry name" value="alpha/beta hydrolase"/>
    <property type="match status" value="1"/>
</dbReference>
<feature type="domain" description="Serine aminopeptidase S33" evidence="1">
    <location>
        <begin position="35"/>
        <end position="155"/>
    </location>
</feature>
<name>A0A1Q8YH02_9BURK</name>
<dbReference type="RefSeq" id="WP_075585683.1">
    <property type="nucleotide sequence ID" value="NZ_MSYM01000008.1"/>
</dbReference>
<dbReference type="InterPro" id="IPR022742">
    <property type="entry name" value="Hydrolase_4"/>
</dbReference>
<evidence type="ECO:0000259" key="1">
    <source>
        <dbReference type="Pfam" id="PF12146"/>
    </source>
</evidence>
<dbReference type="InterPro" id="IPR017532">
    <property type="entry name" value="Hydrolase-2_PEP"/>
</dbReference>
<comment type="caution">
    <text evidence="2">The sequence shown here is derived from an EMBL/GenBank/DDBJ whole genome shotgun (WGS) entry which is preliminary data.</text>
</comment>
<organism evidence="2 3">
    <name type="scientific">Rhodoferax antarcticus ANT.BR</name>
    <dbReference type="NCBI Taxonomy" id="1111071"/>
    <lineage>
        <taxon>Bacteria</taxon>
        <taxon>Pseudomonadati</taxon>
        <taxon>Pseudomonadota</taxon>
        <taxon>Betaproteobacteria</taxon>
        <taxon>Burkholderiales</taxon>
        <taxon>Comamonadaceae</taxon>
        <taxon>Rhodoferax</taxon>
    </lineage>
</organism>
<accession>A0A1Q8YH02</accession>
<dbReference type="Pfam" id="PF12146">
    <property type="entry name" value="Hydrolase_4"/>
    <property type="match status" value="1"/>
</dbReference>
<reference evidence="2 3" key="1">
    <citation type="submission" date="2017-01" db="EMBL/GenBank/DDBJ databases">
        <title>Genome sequence of Rhodoferax antarcticus ANT.BR, a psychrophilic purple nonsulfur bacterium from an Antarctic microbial mat.</title>
        <authorList>
            <person name="Baker J."/>
            <person name="Riester C."/>
            <person name="Skinner B."/>
            <person name="Newell A."/>
            <person name="Swingley W."/>
            <person name="Madigan M."/>
            <person name="Jung D."/>
            <person name="Asao M."/>
            <person name="Chen M."/>
            <person name="Loughlin P."/>
            <person name="Pan H."/>
            <person name="Lin S."/>
            <person name="Li N."/>
            <person name="Shaw J."/>
            <person name="Prado M."/>
            <person name="Sherman C."/>
            <person name="Li X."/>
            <person name="Tang J."/>
            <person name="Blankenship R."/>
            <person name="Zhao T."/>
            <person name="Touchman J."/>
            <person name="Sattley M."/>
        </authorList>
    </citation>
    <scope>NUCLEOTIDE SEQUENCE [LARGE SCALE GENOMIC DNA]</scope>
    <source>
        <strain evidence="2 3">ANT.BR</strain>
    </source>
</reference>